<dbReference type="EMBL" id="ANLA01000007">
    <property type="protein sequence ID" value="EMQ95453.1"/>
    <property type="molecule type" value="Genomic_DNA"/>
</dbReference>
<comment type="caution">
    <text evidence="2">The sequence shown here is derived from an EMBL/GenBank/DDBJ whole genome shotgun (WGS) entry which is preliminary data.</text>
</comment>
<keyword evidence="3" id="KW-1185">Reference proteome</keyword>
<dbReference type="InterPro" id="IPR011042">
    <property type="entry name" value="6-blade_b-propeller_TolB-like"/>
</dbReference>
<gene>
    <name evidence="2" type="ORF">D778_02547</name>
</gene>
<accession>M7NAE5</accession>
<evidence type="ECO:0000313" key="2">
    <source>
        <dbReference type="EMBL" id="EMQ95453.1"/>
    </source>
</evidence>
<dbReference type="PATRIC" id="fig|1137281.3.peg.1136"/>
<dbReference type="Pfam" id="PF07676">
    <property type="entry name" value="PD40"/>
    <property type="match status" value="3"/>
</dbReference>
<reference evidence="2 3" key="1">
    <citation type="submission" date="2012-12" db="EMBL/GenBank/DDBJ databases">
        <title>Genome assembly of Formosa sp. AK20.</title>
        <authorList>
            <person name="Kumar R."/>
            <person name="Khatri I."/>
            <person name="Vaidya B."/>
            <person name="Subramanian S."/>
            <person name="Pinnaka A."/>
        </authorList>
    </citation>
    <scope>NUCLEOTIDE SEQUENCE [LARGE SCALE GENOMIC DNA]</scope>
    <source>
        <strain evidence="2 3">AK20</strain>
    </source>
</reference>
<dbReference type="Proteomes" id="UP000012024">
    <property type="component" value="Unassembled WGS sequence"/>
</dbReference>
<dbReference type="SUPFAM" id="SSF82171">
    <property type="entry name" value="DPP6 N-terminal domain-like"/>
    <property type="match status" value="1"/>
</dbReference>
<proteinExistence type="predicted"/>
<sequence length="322" mass="36748">MAFSILLQILYMKFIYTIGISLISLFSFSQETPELFLAELTKQFPNVRDFTLSPNGKEILFTAQSVMGNLSAIVSVKKENNIWSQPEIASFSGMHFDLEPYFASNGLTLYFVSSRPLDQSQIQQKDFDIWFVERATLDAAWSEPKNIGSPINTEDGEFYPSIANNGDFYFTRDNPDLKTKDDIYISVYENNRYQKPKKLPMSINTEGYEYNAFIAPDASYIIFGSYNRKDGFGSGDLYISFQTEDGWTPAENLGANINSNKMDYCPFVDTKTNTLYFTSKRDHTKVQQEKALTTEEFISELHKADNGSSRLYQVSIDALLKQ</sequence>
<dbReference type="AlphaFoldDB" id="M7NAE5"/>
<keyword evidence="1" id="KW-1133">Transmembrane helix</keyword>
<dbReference type="InterPro" id="IPR011659">
    <property type="entry name" value="WD40"/>
</dbReference>
<protein>
    <submittedName>
        <fullName evidence="2">WD40-like beta Propeller</fullName>
    </submittedName>
</protein>
<name>M7NAE5_9FLAO</name>
<dbReference type="eggNOG" id="COG0823">
    <property type="taxonomic scope" value="Bacteria"/>
</dbReference>
<keyword evidence="1" id="KW-0812">Transmembrane</keyword>
<evidence type="ECO:0000313" key="3">
    <source>
        <dbReference type="Proteomes" id="UP000012024"/>
    </source>
</evidence>
<keyword evidence="1" id="KW-0472">Membrane</keyword>
<feature type="transmembrane region" description="Helical" evidence="1">
    <location>
        <begin position="6"/>
        <end position="28"/>
    </location>
</feature>
<dbReference type="Gene3D" id="2.120.10.30">
    <property type="entry name" value="TolB, C-terminal domain"/>
    <property type="match status" value="1"/>
</dbReference>
<evidence type="ECO:0000256" key="1">
    <source>
        <dbReference type="SAM" id="Phobius"/>
    </source>
</evidence>
<organism evidence="2 3">
    <name type="scientific">Xanthomarina gelatinilytica</name>
    <dbReference type="NCBI Taxonomy" id="1137281"/>
    <lineage>
        <taxon>Bacteria</taxon>
        <taxon>Pseudomonadati</taxon>
        <taxon>Bacteroidota</taxon>
        <taxon>Flavobacteriia</taxon>
        <taxon>Flavobacteriales</taxon>
        <taxon>Flavobacteriaceae</taxon>
        <taxon>Xanthomarina</taxon>
    </lineage>
</organism>